<sequence>MMAGISPWTVKAVFNGTIPSRRLFIVFANKHNLDFGTNNVARLSSTPDGNDRLHTAPKTQNKPTAKAVTISKAMRAYMEQAKAYDDKMKAEVADFEIGKRHLANIMGEDPDSFTQADVDRAIEYLLPSGLYDKKARPVMKDPYEIFPKKKAAQFGLDGRPYHWMYFTILPNYYSTLYEITWKLEALKDSEDQMRAENRLDEMEGQSFNTASSEWISLQALKTRMVENIKEKEYNHFVTLMERLVSHPLSGREQNFIMEWRVSLQAEELESAVPEVEVEEGGRMCATATGTRKSSNAIVKVYKPGSGNFIINGKDLTYFPQNLYRETLLLPLMVSDLLGKVDTEVDVELGGPTGQAGAIRLGLSRALLAFVEDDVKEKMRLSGLLTKDPRKRERKKPGQQGARRKFTWKKR</sequence>
<dbReference type="EMBL" id="JAWDGP010004033">
    <property type="protein sequence ID" value="KAK3768643.1"/>
    <property type="molecule type" value="Genomic_DNA"/>
</dbReference>
<dbReference type="InterPro" id="IPR020568">
    <property type="entry name" value="Ribosomal_Su5_D2-typ_SF"/>
</dbReference>
<reference evidence="10" key="1">
    <citation type="journal article" date="2023" name="G3 (Bethesda)">
        <title>A reference genome for the long-term kleptoplast-retaining sea slug Elysia crispata morphotype clarki.</title>
        <authorList>
            <person name="Eastman K.E."/>
            <person name="Pendleton A.L."/>
            <person name="Shaikh M.A."/>
            <person name="Suttiyut T."/>
            <person name="Ogas R."/>
            <person name="Tomko P."/>
            <person name="Gavelis G."/>
            <person name="Widhalm J.R."/>
            <person name="Wisecaver J.H."/>
        </authorList>
    </citation>
    <scope>NUCLEOTIDE SEQUENCE</scope>
    <source>
        <strain evidence="10">ECLA1</strain>
    </source>
</reference>
<dbReference type="InterPro" id="IPR000754">
    <property type="entry name" value="Ribosomal_uS9"/>
</dbReference>
<keyword evidence="6" id="KW-0687">Ribonucleoprotein</keyword>
<evidence type="ECO:0000256" key="1">
    <source>
        <dbReference type="ARBA" id="ARBA00004173"/>
    </source>
</evidence>
<dbReference type="GO" id="GO:0005763">
    <property type="term" value="C:mitochondrial small ribosomal subunit"/>
    <property type="evidence" value="ECO:0007669"/>
    <property type="project" value="TreeGrafter"/>
</dbReference>
<evidence type="ECO:0000256" key="7">
    <source>
        <dbReference type="ARBA" id="ARBA00039318"/>
    </source>
</evidence>
<dbReference type="GO" id="GO:0003723">
    <property type="term" value="F:RNA binding"/>
    <property type="evidence" value="ECO:0007669"/>
    <property type="project" value="TreeGrafter"/>
</dbReference>
<comment type="similarity">
    <text evidence="2">Belongs to the universal ribosomal protein uS9 family.</text>
</comment>
<dbReference type="GO" id="GO:0006412">
    <property type="term" value="P:translation"/>
    <property type="evidence" value="ECO:0007669"/>
    <property type="project" value="InterPro"/>
</dbReference>
<evidence type="ECO:0000256" key="3">
    <source>
        <dbReference type="ARBA" id="ARBA00022946"/>
    </source>
</evidence>
<name>A0AAE1DGI1_9GAST</name>
<dbReference type="Pfam" id="PF00380">
    <property type="entry name" value="Ribosomal_S9"/>
    <property type="match status" value="1"/>
</dbReference>
<dbReference type="AlphaFoldDB" id="A0AAE1DGI1"/>
<evidence type="ECO:0000256" key="9">
    <source>
        <dbReference type="SAM" id="MobiDB-lite"/>
    </source>
</evidence>
<feature type="compositionally biased region" description="Basic residues" evidence="9">
    <location>
        <begin position="391"/>
        <end position="410"/>
    </location>
</feature>
<keyword evidence="4" id="KW-0689">Ribosomal protein</keyword>
<organism evidence="10 11">
    <name type="scientific">Elysia crispata</name>
    <name type="common">lettuce slug</name>
    <dbReference type="NCBI Taxonomy" id="231223"/>
    <lineage>
        <taxon>Eukaryota</taxon>
        <taxon>Metazoa</taxon>
        <taxon>Spiralia</taxon>
        <taxon>Lophotrochozoa</taxon>
        <taxon>Mollusca</taxon>
        <taxon>Gastropoda</taxon>
        <taxon>Heterobranchia</taxon>
        <taxon>Euthyneura</taxon>
        <taxon>Panpulmonata</taxon>
        <taxon>Sacoglossa</taxon>
        <taxon>Placobranchoidea</taxon>
        <taxon>Plakobranchidae</taxon>
        <taxon>Elysia</taxon>
    </lineage>
</organism>
<comment type="caution">
    <text evidence="10">The sequence shown here is derived from an EMBL/GenBank/DDBJ whole genome shotgun (WGS) entry which is preliminary data.</text>
</comment>
<evidence type="ECO:0000256" key="5">
    <source>
        <dbReference type="ARBA" id="ARBA00023128"/>
    </source>
</evidence>
<feature type="region of interest" description="Disordered" evidence="9">
    <location>
        <begin position="44"/>
        <end position="63"/>
    </location>
</feature>
<accession>A0AAE1DGI1</accession>
<evidence type="ECO:0000313" key="11">
    <source>
        <dbReference type="Proteomes" id="UP001283361"/>
    </source>
</evidence>
<evidence type="ECO:0000256" key="8">
    <source>
        <dbReference type="ARBA" id="ARBA00076042"/>
    </source>
</evidence>
<gene>
    <name evidence="10" type="ORF">RRG08_065937</name>
</gene>
<keyword evidence="11" id="KW-1185">Reference proteome</keyword>
<dbReference type="GO" id="GO:0005743">
    <property type="term" value="C:mitochondrial inner membrane"/>
    <property type="evidence" value="ECO:0007669"/>
    <property type="project" value="UniProtKB-ARBA"/>
</dbReference>
<feature type="region of interest" description="Disordered" evidence="9">
    <location>
        <begin position="382"/>
        <end position="410"/>
    </location>
</feature>
<dbReference type="InterPro" id="IPR014721">
    <property type="entry name" value="Ribsml_uS5_D2-typ_fold_subgr"/>
</dbReference>
<evidence type="ECO:0000256" key="4">
    <source>
        <dbReference type="ARBA" id="ARBA00022980"/>
    </source>
</evidence>
<keyword evidence="3" id="KW-0809">Transit peptide</keyword>
<keyword evidence="5" id="KW-0496">Mitochondrion</keyword>
<dbReference type="PANTHER" id="PTHR21569:SF1">
    <property type="entry name" value="SMALL RIBOSOMAL SUBUNIT PROTEIN US9M"/>
    <property type="match status" value="1"/>
</dbReference>
<proteinExistence type="inferred from homology"/>
<dbReference type="PANTHER" id="PTHR21569">
    <property type="entry name" value="RIBOSOMAL PROTEIN S9"/>
    <property type="match status" value="1"/>
</dbReference>
<dbReference type="GO" id="GO:0003735">
    <property type="term" value="F:structural constituent of ribosome"/>
    <property type="evidence" value="ECO:0007669"/>
    <property type="project" value="InterPro"/>
</dbReference>
<dbReference type="Gene3D" id="3.30.230.10">
    <property type="match status" value="1"/>
</dbReference>
<dbReference type="FunFam" id="3.30.230.10:FF:000035">
    <property type="entry name" value="28S ribosomal protein S9, mitochondrial"/>
    <property type="match status" value="1"/>
</dbReference>
<evidence type="ECO:0000256" key="6">
    <source>
        <dbReference type="ARBA" id="ARBA00023274"/>
    </source>
</evidence>
<dbReference type="SUPFAM" id="SSF54211">
    <property type="entry name" value="Ribosomal protein S5 domain 2-like"/>
    <property type="match status" value="1"/>
</dbReference>
<dbReference type="Proteomes" id="UP001283361">
    <property type="component" value="Unassembled WGS sequence"/>
</dbReference>
<evidence type="ECO:0000313" key="10">
    <source>
        <dbReference type="EMBL" id="KAK3768643.1"/>
    </source>
</evidence>
<comment type="subcellular location">
    <subcellularLocation>
        <location evidence="1">Mitochondrion</location>
    </subcellularLocation>
</comment>
<evidence type="ECO:0000256" key="2">
    <source>
        <dbReference type="ARBA" id="ARBA00005251"/>
    </source>
</evidence>
<protein>
    <recommendedName>
        <fullName evidence="7">Small ribosomal subunit protein uS9m</fullName>
    </recommendedName>
    <alternativeName>
        <fullName evidence="8">28S ribosomal protein S9, mitochondrial</fullName>
    </alternativeName>
</protein>